<evidence type="ECO:0000313" key="9">
    <source>
        <dbReference type="WBParaSite" id="TCONS_00006211.p1"/>
    </source>
</evidence>
<evidence type="ECO:0000313" key="8">
    <source>
        <dbReference type="WBParaSite" id="SSTP_0000163300.1"/>
    </source>
</evidence>
<dbReference type="GO" id="GO:0016405">
    <property type="term" value="F:CoA-ligase activity"/>
    <property type="evidence" value="ECO:0007669"/>
    <property type="project" value="TreeGrafter"/>
</dbReference>
<feature type="domain" description="AMP-dependent synthetase/ligase" evidence="5">
    <location>
        <begin position="18"/>
        <end position="395"/>
    </location>
</feature>
<dbReference type="AlphaFoldDB" id="A0A0K0DWL6"/>
<dbReference type="Pfam" id="PF13193">
    <property type="entry name" value="AMP-binding_C"/>
    <property type="match status" value="1"/>
</dbReference>
<evidence type="ECO:0000256" key="1">
    <source>
        <dbReference type="ARBA" id="ARBA00004275"/>
    </source>
</evidence>
<evidence type="ECO:0000259" key="6">
    <source>
        <dbReference type="Pfam" id="PF13193"/>
    </source>
</evidence>
<dbReference type="InterPro" id="IPR000873">
    <property type="entry name" value="AMP-dep_synth/lig_dom"/>
</dbReference>
<dbReference type="InterPro" id="IPR025110">
    <property type="entry name" value="AMP-bd_C"/>
</dbReference>
<evidence type="ECO:0000256" key="4">
    <source>
        <dbReference type="ARBA" id="ARBA00023140"/>
    </source>
</evidence>
<dbReference type="SUPFAM" id="SSF56801">
    <property type="entry name" value="Acetyl-CoA synthetase-like"/>
    <property type="match status" value="1"/>
</dbReference>
<evidence type="ECO:0000259" key="5">
    <source>
        <dbReference type="Pfam" id="PF00501"/>
    </source>
</evidence>
<dbReference type="WBParaSite" id="SSTP_0000163300.1">
    <property type="protein sequence ID" value="SSTP_0000163300.1"/>
    <property type="gene ID" value="SSTP_0000163300"/>
</dbReference>
<comment type="similarity">
    <text evidence="2">Belongs to the ATP-dependent AMP-binding enzyme family.</text>
</comment>
<dbReference type="GO" id="GO:0005777">
    <property type="term" value="C:peroxisome"/>
    <property type="evidence" value="ECO:0007669"/>
    <property type="project" value="UniProtKB-SubCell"/>
</dbReference>
<organism evidence="8">
    <name type="scientific">Strongyloides stercoralis</name>
    <name type="common">Threadworm</name>
    <dbReference type="NCBI Taxonomy" id="6248"/>
    <lineage>
        <taxon>Eukaryota</taxon>
        <taxon>Metazoa</taxon>
        <taxon>Ecdysozoa</taxon>
        <taxon>Nematoda</taxon>
        <taxon>Chromadorea</taxon>
        <taxon>Rhabditida</taxon>
        <taxon>Tylenchina</taxon>
        <taxon>Panagrolaimomorpha</taxon>
        <taxon>Strongyloidoidea</taxon>
        <taxon>Strongyloididae</taxon>
        <taxon>Strongyloides</taxon>
    </lineage>
</organism>
<evidence type="ECO:0000313" key="7">
    <source>
        <dbReference type="Proteomes" id="UP000035681"/>
    </source>
</evidence>
<reference evidence="8" key="1">
    <citation type="submission" date="2015-08" db="UniProtKB">
        <authorList>
            <consortium name="WormBaseParasite"/>
        </authorList>
    </citation>
    <scope>IDENTIFICATION</scope>
</reference>
<accession>A0A0K0DWL6</accession>
<protein>
    <submittedName>
        <fullName evidence="8">AMP-binding domain-containing protein</fullName>
    </submittedName>
    <submittedName>
        <fullName evidence="9">AMP-dependent synthetase/ligase domain-containing protein</fullName>
    </submittedName>
</protein>
<keyword evidence="4" id="KW-0576">Peroxisome</keyword>
<dbReference type="Pfam" id="PF00501">
    <property type="entry name" value="AMP-binding"/>
    <property type="match status" value="1"/>
</dbReference>
<dbReference type="Proteomes" id="UP000035681">
    <property type="component" value="Unplaced"/>
</dbReference>
<feature type="domain" description="AMP-binding enzyme C-terminal" evidence="6">
    <location>
        <begin position="446"/>
        <end position="523"/>
    </location>
</feature>
<keyword evidence="7" id="KW-1185">Reference proteome</keyword>
<proteinExistence type="inferred from homology"/>
<dbReference type="InterPro" id="IPR042099">
    <property type="entry name" value="ANL_N_sf"/>
</dbReference>
<evidence type="ECO:0000256" key="2">
    <source>
        <dbReference type="ARBA" id="ARBA00006432"/>
    </source>
</evidence>
<dbReference type="Gene3D" id="3.30.300.30">
    <property type="match status" value="1"/>
</dbReference>
<dbReference type="InterPro" id="IPR045851">
    <property type="entry name" value="AMP-bd_C_sf"/>
</dbReference>
<dbReference type="PANTHER" id="PTHR24096:SF149">
    <property type="entry name" value="AMP-BINDING DOMAIN-CONTAINING PROTEIN-RELATED"/>
    <property type="match status" value="1"/>
</dbReference>
<evidence type="ECO:0000256" key="3">
    <source>
        <dbReference type="ARBA" id="ARBA00022598"/>
    </source>
</evidence>
<dbReference type="PANTHER" id="PTHR24096">
    <property type="entry name" value="LONG-CHAIN-FATTY-ACID--COA LIGASE"/>
    <property type="match status" value="1"/>
</dbReference>
<dbReference type="WBParaSite" id="TCONS_00006211.p1">
    <property type="protein sequence ID" value="TCONS_00006211.p1"/>
    <property type="gene ID" value="XLOC_004381"/>
</dbReference>
<name>A0A0K0DWL6_STRER</name>
<dbReference type="STRING" id="6248.A0A0K0DWL6"/>
<dbReference type="Gene3D" id="3.40.50.12780">
    <property type="entry name" value="N-terminal domain of ligase-like"/>
    <property type="match status" value="1"/>
</dbReference>
<sequence>MFISYSNQPYHLQILNASKEYGENVAITNYTTKQSITYETLRKKSYQLAAGFFNQIELKKKDIILVLLPNSIEFVEVFLSTSLLGATISGINPSSTKEEIDYFVTLTKSKCLVCHSDNYNKVEHLVDILKVVVIDKKENQIGEDFDSLIRLWNNKNVTELEEILPTLDIQMSDILITPFSSGTTGKPKCCMLSHRNFSCITYILKHSLFDQISNGIKRATLAILPFFHVSGFWPLCYCLLEGHHSVLLDEFNTMMSLEIIEKYRIDVINVVPSIINFFCKNKNMVKKYDVSSVKTALVGSAPLGRGMSEEFLKVFPSIENLLQGYGMTELCVVSHITPLGNVDGKCYDKKLGSIGKLLPGFEAKIVDSEMAVEIFEPNMTGELWLKSDAIMVGYLNDEEGTNEAIDYKGWLHTGDIVSFDKDGFYYVTGRIKELIKVHGLQVAPNEIEDKLKKHEAVFDCGVIGVSCERCGEVPKAFVVLKEGCENVKEVDILNWIHKIISPYKHIKGGIQFVSEIPRTPNGKLLRNKLKNMNENNVN</sequence>
<comment type="subcellular location">
    <subcellularLocation>
        <location evidence="1">Peroxisome</location>
    </subcellularLocation>
</comment>
<keyword evidence="3" id="KW-0436">Ligase</keyword>